<comment type="pathway">
    <text evidence="10">Cofactor biosynthesis; pyridoxine 5'-phosphate biosynthesis; pyridoxine 5'-phosphate from D-erythrose 4-phosphate: step 4/5.</text>
</comment>
<dbReference type="GO" id="GO:0051287">
    <property type="term" value="F:NAD binding"/>
    <property type="evidence" value="ECO:0007669"/>
    <property type="project" value="InterPro"/>
</dbReference>
<dbReference type="InterPro" id="IPR005255">
    <property type="entry name" value="PdxA_fam"/>
</dbReference>
<keyword evidence="7 10" id="KW-0520">NAD</keyword>
<feature type="binding site" evidence="10">
    <location>
        <position position="272"/>
    </location>
    <ligand>
        <name>substrate</name>
    </ligand>
</feature>
<organism evidence="11 12">
    <name type="scientific">Nitrosospira multiformis</name>
    <dbReference type="NCBI Taxonomy" id="1231"/>
    <lineage>
        <taxon>Bacteria</taxon>
        <taxon>Pseudomonadati</taxon>
        <taxon>Pseudomonadota</taxon>
        <taxon>Betaproteobacteria</taxon>
        <taxon>Nitrosomonadales</taxon>
        <taxon>Nitrosomonadaceae</taxon>
        <taxon>Nitrosospira</taxon>
    </lineage>
</organism>
<accession>A0A1H8D093</accession>
<comment type="function">
    <text evidence="10">Catalyzes the NAD(P)-dependent oxidation of 4-(phosphooxy)-L-threonine (HTP) into 2-amino-3-oxo-4-(phosphooxy)butyric acid which spontaneously decarboxylates to form 3-amino-2-oxopropyl phosphate (AHAP).</text>
</comment>
<keyword evidence="5 10" id="KW-0521">NADP</keyword>
<dbReference type="SUPFAM" id="SSF53659">
    <property type="entry name" value="Isocitrate/Isopropylmalate dehydrogenase-like"/>
    <property type="match status" value="1"/>
</dbReference>
<evidence type="ECO:0000256" key="6">
    <source>
        <dbReference type="ARBA" id="ARBA00023002"/>
    </source>
</evidence>
<dbReference type="AlphaFoldDB" id="A0A1H8D093"/>
<dbReference type="Proteomes" id="UP000183898">
    <property type="component" value="Unassembled WGS sequence"/>
</dbReference>
<comment type="catalytic activity">
    <reaction evidence="10">
        <text>4-(phosphooxy)-L-threonine + NAD(+) = 3-amino-2-oxopropyl phosphate + CO2 + NADH</text>
        <dbReference type="Rhea" id="RHEA:32275"/>
        <dbReference type="ChEBI" id="CHEBI:16526"/>
        <dbReference type="ChEBI" id="CHEBI:57279"/>
        <dbReference type="ChEBI" id="CHEBI:57540"/>
        <dbReference type="ChEBI" id="CHEBI:57945"/>
        <dbReference type="ChEBI" id="CHEBI:58452"/>
        <dbReference type="EC" id="1.1.1.262"/>
    </reaction>
</comment>
<evidence type="ECO:0000256" key="4">
    <source>
        <dbReference type="ARBA" id="ARBA00022842"/>
    </source>
</evidence>
<feature type="binding site" evidence="10">
    <location>
        <position position="135"/>
    </location>
    <ligand>
        <name>substrate</name>
    </ligand>
</feature>
<feature type="binding site" evidence="10">
    <location>
        <position position="281"/>
    </location>
    <ligand>
        <name>substrate</name>
    </ligand>
</feature>
<sequence length="327" mass="34912">MLNNPKLALTAGEPAGIGPDLCVQVAQLSLPFRLIVIADRELLRERARLLRLPLAITDYPSRTELRPDEGILHVLHIPLAETAPPGKLDAANAPYVLKTLERAVAGCINGEFDAMVTAPVHKGIINDAGISFTGHTEYLAQLTNGRPVMMLTGGGMRVTLATTHLPLKDVASAITSDVLEQKLRIIEHDLVTRFGIPKPRIAVAGLNPHAGESGHLGREEIDIIIPSLDKLRAEGMNLIGPLPADTLFNPSKLKDYDCIFAMYHDQGLPVLKHASFGTAVNVTLGLPIIRTSVDHGTALELAGTGKADPGSLVAAIEMAASLVAHQR</sequence>
<evidence type="ECO:0000256" key="1">
    <source>
        <dbReference type="ARBA" id="ARBA00022490"/>
    </source>
</evidence>
<feature type="binding site" evidence="10">
    <location>
        <position position="264"/>
    </location>
    <ligand>
        <name>a divalent metal cation</name>
        <dbReference type="ChEBI" id="CHEBI:60240"/>
        <note>ligand shared between dimeric partners</note>
    </ligand>
</feature>
<dbReference type="Pfam" id="PF04166">
    <property type="entry name" value="PdxA"/>
    <property type="match status" value="1"/>
</dbReference>
<dbReference type="UniPathway" id="UPA00244">
    <property type="reaction ID" value="UER00312"/>
</dbReference>
<protein>
    <recommendedName>
        <fullName evidence="10">4-hydroxythreonine-4-phosphate dehydrogenase</fullName>
        <ecNumber evidence="10">1.1.1.262</ecNumber>
    </recommendedName>
    <alternativeName>
        <fullName evidence="10">4-(phosphohydroxy)-L-threonine dehydrogenase</fullName>
    </alternativeName>
</protein>
<keyword evidence="9 10" id="KW-0170">Cobalt</keyword>
<dbReference type="EMBL" id="FOCT01000002">
    <property type="protein sequence ID" value="SEN00579.1"/>
    <property type="molecule type" value="Genomic_DNA"/>
</dbReference>
<evidence type="ECO:0000313" key="11">
    <source>
        <dbReference type="EMBL" id="SEN00579.1"/>
    </source>
</evidence>
<evidence type="ECO:0000256" key="10">
    <source>
        <dbReference type="HAMAP-Rule" id="MF_00536"/>
    </source>
</evidence>
<keyword evidence="1 10" id="KW-0963">Cytoplasm</keyword>
<comment type="miscellaneous">
    <text evidence="10">The active site is located at the dimer interface.</text>
</comment>
<feature type="binding site" evidence="10">
    <location>
        <position position="290"/>
    </location>
    <ligand>
        <name>substrate</name>
    </ligand>
</feature>
<dbReference type="GO" id="GO:0050570">
    <property type="term" value="F:4-hydroxythreonine-4-phosphate dehydrogenase activity"/>
    <property type="evidence" value="ECO:0007669"/>
    <property type="project" value="UniProtKB-UniRule"/>
</dbReference>
<dbReference type="Gene3D" id="3.40.718.10">
    <property type="entry name" value="Isopropylmalate Dehydrogenase"/>
    <property type="match status" value="1"/>
</dbReference>
<dbReference type="PANTHER" id="PTHR30004">
    <property type="entry name" value="4-HYDROXYTHREONINE-4-PHOSPHATE DEHYDROGENASE"/>
    <property type="match status" value="1"/>
</dbReference>
<feature type="binding site" evidence="10">
    <location>
        <position position="136"/>
    </location>
    <ligand>
        <name>substrate</name>
    </ligand>
</feature>
<comment type="similarity">
    <text evidence="10">Belongs to the PdxA family.</text>
</comment>
<dbReference type="GO" id="GO:0050897">
    <property type="term" value="F:cobalt ion binding"/>
    <property type="evidence" value="ECO:0007669"/>
    <property type="project" value="UniProtKB-UniRule"/>
</dbReference>
<keyword evidence="6 10" id="KW-0560">Oxidoreductase</keyword>
<dbReference type="GO" id="GO:0042823">
    <property type="term" value="P:pyridoxal phosphate biosynthetic process"/>
    <property type="evidence" value="ECO:0007669"/>
    <property type="project" value="UniProtKB-UniRule"/>
</dbReference>
<dbReference type="GO" id="GO:0008270">
    <property type="term" value="F:zinc ion binding"/>
    <property type="evidence" value="ECO:0007669"/>
    <property type="project" value="UniProtKB-UniRule"/>
</dbReference>
<dbReference type="InterPro" id="IPR037510">
    <property type="entry name" value="PdxA"/>
</dbReference>
<evidence type="ECO:0000256" key="3">
    <source>
        <dbReference type="ARBA" id="ARBA00022833"/>
    </source>
</evidence>
<evidence type="ECO:0000256" key="9">
    <source>
        <dbReference type="ARBA" id="ARBA00023285"/>
    </source>
</evidence>
<gene>
    <name evidence="10" type="primary">pdxA</name>
    <name evidence="11" type="ORF">SAMN05216404_102111</name>
</gene>
<evidence type="ECO:0000313" key="12">
    <source>
        <dbReference type="Proteomes" id="UP000183898"/>
    </source>
</evidence>
<dbReference type="GO" id="GO:0005737">
    <property type="term" value="C:cytoplasm"/>
    <property type="evidence" value="ECO:0007669"/>
    <property type="project" value="UniProtKB-SubCell"/>
</dbReference>
<keyword evidence="2 10" id="KW-0479">Metal-binding</keyword>
<evidence type="ECO:0000256" key="8">
    <source>
        <dbReference type="ARBA" id="ARBA00023096"/>
    </source>
</evidence>
<comment type="subcellular location">
    <subcellularLocation>
        <location evidence="10">Cytoplasm</location>
    </subcellularLocation>
</comment>
<dbReference type="NCBIfam" id="TIGR00557">
    <property type="entry name" value="pdxA"/>
    <property type="match status" value="1"/>
</dbReference>
<evidence type="ECO:0000256" key="5">
    <source>
        <dbReference type="ARBA" id="ARBA00022857"/>
    </source>
</evidence>
<feature type="binding site" evidence="10">
    <location>
        <position position="209"/>
    </location>
    <ligand>
        <name>a divalent metal cation</name>
        <dbReference type="ChEBI" id="CHEBI:60240"/>
        <note>ligand shared between dimeric partners</note>
    </ligand>
</feature>
<reference evidence="11 12" key="1">
    <citation type="submission" date="2016-10" db="EMBL/GenBank/DDBJ databases">
        <authorList>
            <person name="de Groot N.N."/>
        </authorList>
    </citation>
    <scope>NUCLEOTIDE SEQUENCE [LARGE SCALE GENOMIC DNA]</scope>
    <source>
        <strain evidence="11 12">Nl18</strain>
    </source>
</reference>
<dbReference type="PANTHER" id="PTHR30004:SF5">
    <property type="entry name" value="4-HYDROXYTHREONINE-4-PHOSPHATE DEHYDROGENASE"/>
    <property type="match status" value="1"/>
</dbReference>
<dbReference type="RefSeq" id="WP_074744128.1">
    <property type="nucleotide sequence ID" value="NZ_FOCT01000002.1"/>
</dbReference>
<dbReference type="GO" id="GO:0008615">
    <property type="term" value="P:pyridoxine biosynthetic process"/>
    <property type="evidence" value="ECO:0007669"/>
    <property type="project" value="UniProtKB-UniRule"/>
</dbReference>
<comment type="cofactor">
    <cofactor evidence="10">
        <name>Zn(2+)</name>
        <dbReference type="ChEBI" id="CHEBI:29105"/>
    </cofactor>
    <cofactor evidence="10">
        <name>Mg(2+)</name>
        <dbReference type="ChEBI" id="CHEBI:18420"/>
    </cofactor>
    <cofactor evidence="10">
        <name>Co(2+)</name>
        <dbReference type="ChEBI" id="CHEBI:48828"/>
    </cofactor>
    <text evidence="10">Binds 1 divalent metal cation per subunit. Can use ions such as Zn(2+), Mg(2+) or Co(2+).</text>
</comment>
<dbReference type="EC" id="1.1.1.262" evidence="10"/>
<dbReference type="HAMAP" id="MF_00536">
    <property type="entry name" value="PdxA"/>
    <property type="match status" value="1"/>
</dbReference>
<evidence type="ECO:0000256" key="2">
    <source>
        <dbReference type="ARBA" id="ARBA00022723"/>
    </source>
</evidence>
<evidence type="ECO:0000256" key="7">
    <source>
        <dbReference type="ARBA" id="ARBA00023027"/>
    </source>
</evidence>
<proteinExistence type="inferred from homology"/>
<feature type="binding site" evidence="10">
    <location>
        <position position="164"/>
    </location>
    <ligand>
        <name>a divalent metal cation</name>
        <dbReference type="ChEBI" id="CHEBI:60240"/>
        <note>ligand shared between dimeric partners</note>
    </ligand>
</feature>
<dbReference type="GO" id="GO:0000287">
    <property type="term" value="F:magnesium ion binding"/>
    <property type="evidence" value="ECO:0007669"/>
    <property type="project" value="UniProtKB-UniRule"/>
</dbReference>
<name>A0A1H8D093_9PROT</name>
<keyword evidence="3 10" id="KW-0862">Zinc</keyword>
<comment type="subunit">
    <text evidence="10">Homodimer.</text>
</comment>
<keyword evidence="4 10" id="KW-0460">Magnesium</keyword>
<keyword evidence="8 10" id="KW-0664">Pyridoxine biosynthesis</keyword>